<dbReference type="InterPro" id="IPR011989">
    <property type="entry name" value="ARM-like"/>
</dbReference>
<dbReference type="EMBL" id="CCBN010000028">
    <property type="protein sequence ID" value="CDO58044.1"/>
    <property type="molecule type" value="Genomic_DNA"/>
</dbReference>
<dbReference type="Pfam" id="PF01603">
    <property type="entry name" value="B56"/>
    <property type="match status" value="1"/>
</dbReference>
<accession>A0A0J9XKS5</accession>
<evidence type="ECO:0000313" key="10">
    <source>
        <dbReference type="EMBL" id="CDO58044.1"/>
    </source>
</evidence>
<dbReference type="PIRSF" id="PIRSF028043">
    <property type="entry name" value="PP2A_B56"/>
    <property type="match status" value="1"/>
</dbReference>
<dbReference type="SUPFAM" id="SSF48371">
    <property type="entry name" value="ARM repeat"/>
    <property type="match status" value="1"/>
</dbReference>
<reference evidence="10" key="1">
    <citation type="submission" date="2014-03" db="EMBL/GenBank/DDBJ databases">
        <authorList>
            <person name="Casaregola S."/>
        </authorList>
    </citation>
    <scope>NUCLEOTIDE SEQUENCE [LARGE SCALE GENOMIC DNA]</scope>
    <source>
        <strain evidence="10">CLIB 918</strain>
    </source>
</reference>
<gene>
    <name evidence="10" type="ORF">BN980_GECA32s01759g</name>
</gene>
<organism evidence="10 11">
    <name type="scientific">Geotrichum candidum</name>
    <name type="common">Oospora lactis</name>
    <name type="synonym">Dipodascus geotrichum</name>
    <dbReference type="NCBI Taxonomy" id="1173061"/>
    <lineage>
        <taxon>Eukaryota</taxon>
        <taxon>Fungi</taxon>
        <taxon>Dikarya</taxon>
        <taxon>Ascomycota</taxon>
        <taxon>Saccharomycotina</taxon>
        <taxon>Dipodascomycetes</taxon>
        <taxon>Dipodascales</taxon>
        <taxon>Dipodascaceae</taxon>
        <taxon>Geotrichum</taxon>
    </lineage>
</organism>
<dbReference type="Proteomes" id="UP000242525">
    <property type="component" value="Unassembled WGS sequence"/>
</dbReference>
<feature type="compositionally biased region" description="Basic and acidic residues" evidence="9">
    <location>
        <begin position="16"/>
        <end position="31"/>
    </location>
</feature>
<keyword evidence="6" id="KW-0539">Nucleus</keyword>
<evidence type="ECO:0000256" key="7">
    <source>
        <dbReference type="ARBA" id="ARBA00064351"/>
    </source>
</evidence>
<dbReference type="GO" id="GO:0019888">
    <property type="term" value="F:protein phosphatase regulator activity"/>
    <property type="evidence" value="ECO:0007669"/>
    <property type="project" value="UniProtKB-UniRule"/>
</dbReference>
<dbReference type="GO" id="GO:0000159">
    <property type="term" value="C:protein phosphatase type 2A complex"/>
    <property type="evidence" value="ECO:0007669"/>
    <property type="project" value="UniProtKB-UniRule"/>
</dbReference>
<feature type="compositionally biased region" description="Low complexity" evidence="9">
    <location>
        <begin position="60"/>
        <end position="89"/>
    </location>
</feature>
<dbReference type="GO" id="GO:0098813">
    <property type="term" value="P:nuclear chromosome segregation"/>
    <property type="evidence" value="ECO:0007669"/>
    <property type="project" value="UniProtKB-ARBA"/>
</dbReference>
<evidence type="ECO:0000256" key="9">
    <source>
        <dbReference type="SAM" id="MobiDB-lite"/>
    </source>
</evidence>
<comment type="caution">
    <text evidence="10">The sequence shown here is derived from an EMBL/GenBank/DDBJ whole genome shotgun (WGS) entry which is preliminary data.</text>
</comment>
<protein>
    <recommendedName>
        <fullName evidence="8">Serine/threonine-protein phosphatase 2A 56 kDa regulatory subunit</fullName>
    </recommendedName>
</protein>
<dbReference type="InterPro" id="IPR002554">
    <property type="entry name" value="PP2A_B56"/>
</dbReference>
<keyword evidence="5" id="KW-0597">Phosphoprotein</keyword>
<keyword evidence="4" id="KW-0963">Cytoplasm</keyword>
<evidence type="ECO:0000256" key="4">
    <source>
        <dbReference type="ARBA" id="ARBA00022490"/>
    </source>
</evidence>
<evidence type="ECO:0000256" key="1">
    <source>
        <dbReference type="ARBA" id="ARBA00004123"/>
    </source>
</evidence>
<dbReference type="GO" id="GO:1901991">
    <property type="term" value="P:negative regulation of mitotic cell cycle phase transition"/>
    <property type="evidence" value="ECO:0007669"/>
    <property type="project" value="UniProtKB-ARBA"/>
</dbReference>
<dbReference type="Gene3D" id="1.25.10.10">
    <property type="entry name" value="Leucine-rich Repeat Variant"/>
    <property type="match status" value="1"/>
</dbReference>
<evidence type="ECO:0000256" key="6">
    <source>
        <dbReference type="ARBA" id="ARBA00023242"/>
    </source>
</evidence>
<evidence type="ECO:0000313" key="11">
    <source>
        <dbReference type="Proteomes" id="UP000242525"/>
    </source>
</evidence>
<dbReference type="STRING" id="1173061.A0A0J9XKS5"/>
<dbReference type="PANTHER" id="PTHR10257:SF3">
    <property type="entry name" value="SERINE_THREONINE-PROTEIN PHOSPHATASE 2A 56 KDA REGULATORY SUBUNIT GAMMA ISOFORM"/>
    <property type="match status" value="1"/>
</dbReference>
<feature type="region of interest" description="Disordered" evidence="9">
    <location>
        <begin position="101"/>
        <end position="184"/>
    </location>
</feature>
<comment type="similarity">
    <text evidence="3">Belongs to the phosphatase 2A regulatory subunit B family.</text>
</comment>
<feature type="compositionally biased region" description="Low complexity" evidence="9">
    <location>
        <begin position="32"/>
        <end position="44"/>
    </location>
</feature>
<dbReference type="PANTHER" id="PTHR10257">
    <property type="entry name" value="SERINE/THREONINE PROTEIN PHOSPHATASE 2A PP2A REGULATORY SUBUNIT B"/>
    <property type="match status" value="1"/>
</dbReference>
<dbReference type="GO" id="GO:0007165">
    <property type="term" value="P:signal transduction"/>
    <property type="evidence" value="ECO:0007669"/>
    <property type="project" value="InterPro"/>
</dbReference>
<evidence type="ECO:0000256" key="2">
    <source>
        <dbReference type="ARBA" id="ARBA00004496"/>
    </source>
</evidence>
<dbReference type="AlphaFoldDB" id="A0A0J9XKS5"/>
<evidence type="ECO:0000256" key="3">
    <source>
        <dbReference type="ARBA" id="ARBA00008259"/>
    </source>
</evidence>
<proteinExistence type="inferred from homology"/>
<feature type="region of interest" description="Disordered" evidence="9">
    <location>
        <begin position="1"/>
        <end position="89"/>
    </location>
</feature>
<dbReference type="InterPro" id="IPR016024">
    <property type="entry name" value="ARM-type_fold"/>
</dbReference>
<dbReference type="FunFam" id="1.25.10.10:FF:000016">
    <property type="entry name" value="Serine/threonine-protein phosphatase 2A 56 kDa regulatory subunit"/>
    <property type="match status" value="1"/>
</dbReference>
<keyword evidence="11" id="KW-1185">Reference proteome</keyword>
<comment type="function">
    <text evidence="8">The B regulatory subunit might modulate substrate selectivity and catalytic activity, and also might direct the localization of the catalytic enzyme to a particular subcellular compartment.</text>
</comment>
<dbReference type="GO" id="GO:0051754">
    <property type="term" value="P:meiotic sister chromatid cohesion, centromeric"/>
    <property type="evidence" value="ECO:0007669"/>
    <property type="project" value="UniProtKB-ARBA"/>
</dbReference>
<comment type="subcellular location">
    <subcellularLocation>
        <location evidence="2">Cytoplasm</location>
    </subcellularLocation>
    <subcellularLocation>
        <location evidence="1">Nucleus</location>
    </subcellularLocation>
</comment>
<evidence type="ECO:0000256" key="8">
    <source>
        <dbReference type="PIRNR" id="PIRNR028043"/>
    </source>
</evidence>
<dbReference type="OrthoDB" id="10264446at2759"/>
<dbReference type="GO" id="GO:0005634">
    <property type="term" value="C:nucleus"/>
    <property type="evidence" value="ECO:0007669"/>
    <property type="project" value="UniProtKB-SubCell"/>
</dbReference>
<feature type="compositionally biased region" description="Polar residues" evidence="9">
    <location>
        <begin position="131"/>
        <end position="166"/>
    </location>
</feature>
<dbReference type="GO" id="GO:0005737">
    <property type="term" value="C:cytoplasm"/>
    <property type="evidence" value="ECO:0007669"/>
    <property type="project" value="UniProtKB-SubCell"/>
</dbReference>
<sequence>MKGWTKRISQLSRSKSHSDKSSKKKDVDKKSSSSSLRSESSSQSLKKDSRKEEVKDRSSPSDSSSASSHNSAVNGGSNGINTSNSTNTTIITNGNPAAINGINNNAPTSNFNDAHAKATQSNSIQQQQNIPTNSMLLPSSANHNTPESSNWSGPDSATDGNGTPQVVISPAGHALPGSTETMPQDLDVLGYASNGQSQQPRLSFERYGIDGIKTPKRHNSSRFEISEKRELVMLPDFTQVPAKDRNDLFFKKIEQCTVMFDFNDPSSDIIGKDIKQIALSELLDYFSTQNVTITQQMYSVVVSMFAKNIFRHIPPPVNPIGDIYDPDEDDPICEVAWPHMQLVYDFFLKFIESSDFNQDIAKRYIDHKFVQNLIDLFDSEDPRERDCLKTTLHRIYGKFLTLRSFIRRAFNNVFFRFLYETERFNGIPELLEILGSIINGFALPLKDEHKIFLSRVLIPLHKVRSLGLYNSQLSYCVVQFLEKDPSLTEEVVMGLLRYWPKVNSSKEVLFLIEVEEFFEVMEPHEFVKIQIPLFVQLAKCISSPHFQVAERALHFWSHEYFCSLVAENSETILPIIFSALHENSTAHWNQAIHSMIYNATKLFIDTNPVLYDHCAILYRQSRETAESREQLRKECWQALEQQVQPEDTEMVATSPHPTTAV</sequence>
<dbReference type="GO" id="GO:0005816">
    <property type="term" value="C:spindle pole body"/>
    <property type="evidence" value="ECO:0007669"/>
    <property type="project" value="UniProtKB-ARBA"/>
</dbReference>
<name>A0A0J9XKS5_GEOCN</name>
<feature type="compositionally biased region" description="Low complexity" evidence="9">
    <location>
        <begin position="120"/>
        <end position="130"/>
    </location>
</feature>
<feature type="compositionally biased region" description="Basic and acidic residues" evidence="9">
    <location>
        <begin position="45"/>
        <end position="59"/>
    </location>
</feature>
<dbReference type="GO" id="GO:0000776">
    <property type="term" value="C:kinetochore"/>
    <property type="evidence" value="ECO:0007669"/>
    <property type="project" value="UniProtKB-ARBA"/>
</dbReference>
<comment type="subunit">
    <text evidence="7">PP2A consists of a common heterodimeric core enzyme, composed of a 36 kDa catalytic subunit (subunit C) and a 65 kDa constant regulatory subunit (PR65 or subunit A), that associates with a variety of regulatory subunits. Proteins that associate with the core dimer include three families of regulatory subunits B (the R2/B/PR55/B55, R3/B''/PR72/PR130/PR59 and R5/B'/B56 families), the 48 kDa variable regulatory subunit, viral proteins, and cell signaling molecules.</text>
</comment>
<evidence type="ECO:0000256" key="5">
    <source>
        <dbReference type="ARBA" id="ARBA00022553"/>
    </source>
</evidence>